<dbReference type="GO" id="GO:0003684">
    <property type="term" value="F:damaged DNA binding"/>
    <property type="evidence" value="ECO:0007669"/>
    <property type="project" value="UniProtKB-UniRule"/>
</dbReference>
<keyword evidence="10" id="KW-0175">Coiled coil</keyword>
<dbReference type="NCBIfam" id="NF003810">
    <property type="entry name" value="PRK05399.1"/>
    <property type="match status" value="1"/>
</dbReference>
<keyword evidence="4 7" id="KW-0067">ATP-binding</keyword>
<dbReference type="Pfam" id="PF05190">
    <property type="entry name" value="MutS_IV"/>
    <property type="match status" value="1"/>
</dbReference>
<dbReference type="HAMAP" id="MF_00096">
    <property type="entry name" value="MutS"/>
    <property type="match status" value="1"/>
</dbReference>
<evidence type="ECO:0000313" key="13">
    <source>
        <dbReference type="Proteomes" id="UP000825379"/>
    </source>
</evidence>
<dbReference type="Pfam" id="PF01624">
    <property type="entry name" value="MutS_I"/>
    <property type="match status" value="1"/>
</dbReference>
<dbReference type="InterPro" id="IPR027417">
    <property type="entry name" value="P-loop_NTPase"/>
</dbReference>
<evidence type="ECO:0000256" key="4">
    <source>
        <dbReference type="ARBA" id="ARBA00022840"/>
    </source>
</evidence>
<evidence type="ECO:0000256" key="6">
    <source>
        <dbReference type="ARBA" id="ARBA00023204"/>
    </source>
</evidence>
<reference evidence="12" key="1">
    <citation type="submission" date="2021-07" db="EMBL/GenBank/DDBJ databases">
        <title>Complete genome sequences of four Thermus thermophilus strains isolated from Arima Hot Spring in Japan.</title>
        <authorList>
            <person name="Tomariguchi N."/>
            <person name="Ueno Y."/>
            <person name="Miyazaki K."/>
        </authorList>
    </citation>
    <scope>NUCLEOTIDE SEQUENCE</scope>
    <source>
        <strain evidence="12">AA1-1</strain>
    </source>
</reference>
<dbReference type="InterPro" id="IPR036678">
    <property type="entry name" value="MutS_con_dom_sf"/>
</dbReference>
<gene>
    <name evidence="7 12" type="primary">mutS</name>
    <name evidence="12" type="ORF">TthAA11_14130</name>
</gene>
<dbReference type="Pfam" id="PF00488">
    <property type="entry name" value="MutS_V"/>
    <property type="match status" value="1"/>
</dbReference>
<dbReference type="GO" id="GO:0030983">
    <property type="term" value="F:mismatched DNA binding"/>
    <property type="evidence" value="ECO:0007669"/>
    <property type="project" value="InterPro"/>
</dbReference>
<dbReference type="NCBIfam" id="TIGR01070">
    <property type="entry name" value="mutS1"/>
    <property type="match status" value="1"/>
</dbReference>
<organism evidence="12 13">
    <name type="scientific">Thermus thermophilus</name>
    <dbReference type="NCBI Taxonomy" id="274"/>
    <lineage>
        <taxon>Bacteria</taxon>
        <taxon>Thermotogati</taxon>
        <taxon>Deinococcota</taxon>
        <taxon>Deinococci</taxon>
        <taxon>Thermales</taxon>
        <taxon>Thermaceae</taxon>
        <taxon>Thermus</taxon>
    </lineage>
</organism>
<keyword evidence="5 7" id="KW-0238">DNA-binding</keyword>
<dbReference type="SUPFAM" id="SSF52540">
    <property type="entry name" value="P-loop containing nucleoside triphosphate hydrolases"/>
    <property type="match status" value="1"/>
</dbReference>
<keyword evidence="2 7" id="KW-0547">Nucleotide-binding</keyword>
<dbReference type="SUPFAM" id="SSF53150">
    <property type="entry name" value="DNA repair protein MutS, domain II"/>
    <property type="match status" value="1"/>
</dbReference>
<dbReference type="PANTHER" id="PTHR11361:SF34">
    <property type="entry name" value="DNA MISMATCH REPAIR PROTEIN MSH1, MITOCHONDRIAL"/>
    <property type="match status" value="1"/>
</dbReference>
<dbReference type="GO" id="GO:0140664">
    <property type="term" value="F:ATP-dependent DNA damage sensor activity"/>
    <property type="evidence" value="ECO:0007669"/>
    <property type="project" value="InterPro"/>
</dbReference>
<comment type="function">
    <text evidence="7">This protein is involved in the repair of mismatches in DNA. It is possible that it carries out the mismatch recognition step. This protein has a weak ATPase activity.</text>
</comment>
<evidence type="ECO:0000313" key="12">
    <source>
        <dbReference type="EMBL" id="BCZ87231.1"/>
    </source>
</evidence>
<proteinExistence type="inferred from homology"/>
<dbReference type="InterPro" id="IPR007861">
    <property type="entry name" value="DNA_mismatch_repair_MutS_clamp"/>
</dbReference>
<evidence type="ECO:0000256" key="5">
    <source>
        <dbReference type="ARBA" id="ARBA00023125"/>
    </source>
</evidence>
<dbReference type="InterPro" id="IPR007860">
    <property type="entry name" value="DNA_mmatch_repair_MutS_con_dom"/>
</dbReference>
<dbReference type="InterPro" id="IPR007696">
    <property type="entry name" value="DNA_mismatch_repair_MutS_core"/>
</dbReference>
<evidence type="ECO:0000256" key="2">
    <source>
        <dbReference type="ARBA" id="ARBA00022741"/>
    </source>
</evidence>
<dbReference type="SUPFAM" id="SSF55271">
    <property type="entry name" value="DNA repair protein MutS, domain I"/>
    <property type="match status" value="1"/>
</dbReference>
<dbReference type="GO" id="GO:0005524">
    <property type="term" value="F:ATP binding"/>
    <property type="evidence" value="ECO:0007669"/>
    <property type="project" value="UniProtKB-UniRule"/>
</dbReference>
<sequence>MEALRPAGKMGNMLKGEGPGPLPPLLQQYVELRDRYPDYLLLFQVGDFYECFGEDAERLARALGLVLTHKTSKDFTTPMAGIPVRAFDAYAERLLKMGFRLAVADQVEPAEEAEGLVRREVTQLLTPGTLTQEALLPREANYLAAIATGDGWGLAFLDVSTGEFKGTLLKSKSALYDELFRHRPAEVLLAPELRENEAFVAEFRKRFPVMLSEAPFDPEGEGPLALRRAQGALLAYARATQGGALSVRPFRLYDPGAFVRLPEASLKALEVFEPLRGQDTLFGVLDETRTAPGRRLLQAWLRHPLLERGPLEARLDRVERFVREGALREGVRRLLFRLADLERLATRLELSRASPKDLAALRRSLEILPELKGLLGEEAGLPDLSGLLEELRAALVEDPPLKVSEGGLIREGYDPDLDALRRAHAEGVAYFLDLEAREKERTGIPTLKVGYNAVFGYYLEVTRPYYEKVPQEYRPVQTLKDRQRYTLPEMKERERELYRLEALIKRREEEVFLALRERARKEAEALREAARILAELDVYAALAEVAVRHGYTRPRFGERLRIRAGRHPVVERRTAFVPNDLEMAHELVLVTGPNMAGKSTFLRQTALIALLAQIGSFVPAEEAELPLFDGIYTRIGASDDLAGGKSTFMVEMEEVALVLKEATERSLVLLDEVGRGTSSLDGVAIATALAEALHERRCYTLFATHYFELTALALPRLKNLHVAAKEEEGGLVFYHQVLPGPASKSYGVEVAEMAGLPKEVVERARALLRAMAARREGALEEVLERLLALDPDRLTPLEALRFLHELKALALGLPLGSMKG</sequence>
<dbReference type="InterPro" id="IPR016151">
    <property type="entry name" value="DNA_mismatch_repair_MutS_N"/>
</dbReference>
<dbReference type="SMART" id="SM00534">
    <property type="entry name" value="MUTSac"/>
    <property type="match status" value="1"/>
</dbReference>
<dbReference type="InterPro" id="IPR017261">
    <property type="entry name" value="DNA_mismatch_repair_MutS/MSH"/>
</dbReference>
<evidence type="ECO:0000256" key="9">
    <source>
        <dbReference type="RuleBase" id="RU003756"/>
    </source>
</evidence>
<evidence type="ECO:0000256" key="7">
    <source>
        <dbReference type="HAMAP-Rule" id="MF_00096"/>
    </source>
</evidence>
<evidence type="ECO:0000256" key="3">
    <source>
        <dbReference type="ARBA" id="ARBA00022763"/>
    </source>
</evidence>
<dbReference type="SUPFAM" id="SSF48334">
    <property type="entry name" value="DNA repair protein MutS, domain III"/>
    <property type="match status" value="1"/>
</dbReference>
<dbReference type="SMART" id="SM00533">
    <property type="entry name" value="MUTSd"/>
    <property type="match status" value="1"/>
</dbReference>
<dbReference type="Gene3D" id="1.10.1420.10">
    <property type="match status" value="2"/>
</dbReference>
<dbReference type="Gene3D" id="3.30.420.110">
    <property type="entry name" value="MutS, connector domain"/>
    <property type="match status" value="1"/>
</dbReference>
<dbReference type="PANTHER" id="PTHR11361">
    <property type="entry name" value="DNA MISMATCH REPAIR PROTEIN MUTS FAMILY MEMBER"/>
    <property type="match status" value="1"/>
</dbReference>
<dbReference type="Gene3D" id="6.10.140.430">
    <property type="match status" value="1"/>
</dbReference>
<dbReference type="InterPro" id="IPR036187">
    <property type="entry name" value="DNA_mismatch_repair_MutS_sf"/>
</dbReference>
<keyword evidence="3 7" id="KW-0227">DNA damage</keyword>
<dbReference type="InterPro" id="IPR005748">
    <property type="entry name" value="DNA_mismatch_repair_MutS"/>
</dbReference>
<dbReference type="InterPro" id="IPR000432">
    <property type="entry name" value="DNA_mismatch_repair_MutS_C"/>
</dbReference>
<dbReference type="Gene3D" id="3.40.1170.10">
    <property type="entry name" value="DNA repair protein MutS, domain I"/>
    <property type="match status" value="1"/>
</dbReference>
<protein>
    <recommendedName>
        <fullName evidence="7 8">DNA mismatch repair protein MutS</fullName>
    </recommendedName>
</protein>
<evidence type="ECO:0000259" key="11">
    <source>
        <dbReference type="PROSITE" id="PS00486"/>
    </source>
</evidence>
<feature type="coiled-coil region" evidence="10">
    <location>
        <begin position="490"/>
        <end position="536"/>
    </location>
</feature>
<keyword evidence="6 7" id="KW-0234">DNA repair</keyword>
<dbReference type="CDD" id="cd03284">
    <property type="entry name" value="ABC_MutS1"/>
    <property type="match status" value="1"/>
</dbReference>
<feature type="domain" description="DNA mismatch repair proteins mutS family" evidence="11">
    <location>
        <begin position="666"/>
        <end position="682"/>
    </location>
</feature>
<dbReference type="Gene3D" id="3.40.50.300">
    <property type="entry name" value="P-loop containing nucleotide triphosphate hydrolases"/>
    <property type="match status" value="1"/>
</dbReference>
<dbReference type="PROSITE" id="PS00486">
    <property type="entry name" value="DNA_MISMATCH_REPAIR_2"/>
    <property type="match status" value="1"/>
</dbReference>
<dbReference type="GO" id="GO:0006298">
    <property type="term" value="P:mismatch repair"/>
    <property type="evidence" value="ECO:0007669"/>
    <property type="project" value="UniProtKB-UniRule"/>
</dbReference>
<dbReference type="Proteomes" id="UP000825379">
    <property type="component" value="Chromosome"/>
</dbReference>
<evidence type="ECO:0000256" key="1">
    <source>
        <dbReference type="ARBA" id="ARBA00006271"/>
    </source>
</evidence>
<name>A0AAD1NYB2_THETH</name>
<dbReference type="InterPro" id="IPR045076">
    <property type="entry name" value="MutS"/>
</dbReference>
<evidence type="ECO:0000256" key="10">
    <source>
        <dbReference type="SAM" id="Coils"/>
    </source>
</evidence>
<dbReference type="Pfam" id="PF05192">
    <property type="entry name" value="MutS_III"/>
    <property type="match status" value="1"/>
</dbReference>
<dbReference type="PIRSF" id="PIRSF037677">
    <property type="entry name" value="DNA_mis_repair_Msh6"/>
    <property type="match status" value="1"/>
</dbReference>
<dbReference type="EMBL" id="AP024926">
    <property type="protein sequence ID" value="BCZ87231.1"/>
    <property type="molecule type" value="Genomic_DNA"/>
</dbReference>
<evidence type="ECO:0000256" key="8">
    <source>
        <dbReference type="NCBIfam" id="TIGR01070"/>
    </source>
</evidence>
<feature type="binding site" evidence="7">
    <location>
        <begin position="592"/>
        <end position="599"/>
    </location>
    <ligand>
        <name>ATP</name>
        <dbReference type="ChEBI" id="CHEBI:30616"/>
    </ligand>
</feature>
<comment type="similarity">
    <text evidence="1 7 9">Belongs to the DNA mismatch repair MutS family.</text>
</comment>
<dbReference type="Pfam" id="PF05188">
    <property type="entry name" value="MutS_II"/>
    <property type="match status" value="1"/>
</dbReference>
<accession>A0AAD1NYB2</accession>
<dbReference type="InterPro" id="IPR007695">
    <property type="entry name" value="DNA_mismatch_repair_MutS-lik_N"/>
</dbReference>
<dbReference type="AlphaFoldDB" id="A0AAD1NYB2"/>